<dbReference type="InterPro" id="IPR000089">
    <property type="entry name" value="Biotin_lipoyl"/>
</dbReference>
<dbReference type="PATRIC" id="fig|172049.5.peg.1450"/>
<dbReference type="InterPro" id="IPR003016">
    <property type="entry name" value="2-oxoA_DH_lipoyl-BS"/>
</dbReference>
<dbReference type="AlphaFoldDB" id="A0A101EME0"/>
<dbReference type="Gene3D" id="2.40.50.100">
    <property type="match status" value="1"/>
</dbReference>
<protein>
    <submittedName>
        <fullName evidence="3">2-oxoglutarate dehydrogenase, E2 component, dihydrolipoamide succinyltransferase</fullName>
    </submittedName>
</protein>
<accession>A0A101EME0</accession>
<dbReference type="GO" id="GO:0016740">
    <property type="term" value="F:transferase activity"/>
    <property type="evidence" value="ECO:0007669"/>
    <property type="project" value="UniProtKB-KW"/>
</dbReference>
<evidence type="ECO:0000259" key="2">
    <source>
        <dbReference type="PROSITE" id="PS50968"/>
    </source>
</evidence>
<name>A0A101EME0_9EURY</name>
<keyword evidence="3" id="KW-0808">Transferase</keyword>
<dbReference type="RefSeq" id="WP_283217409.1">
    <property type="nucleotide sequence ID" value="NZ_LGFD01000009.1"/>
</dbReference>
<dbReference type="PROSITE" id="PS00189">
    <property type="entry name" value="LIPOYL"/>
    <property type="match status" value="1"/>
</dbReference>
<evidence type="ECO:0000313" key="3">
    <source>
        <dbReference type="EMBL" id="KUK18061.1"/>
    </source>
</evidence>
<gene>
    <name evidence="3" type="ORF">XD54_0677</name>
</gene>
<comment type="caution">
    <text evidence="3">The sequence shown here is derived from an EMBL/GenBank/DDBJ whole genome shotgun (WGS) entry which is preliminary data.</text>
</comment>
<proteinExistence type="predicted"/>
<organism evidence="3 4">
    <name type="scientific">Thermococcus sibiricus</name>
    <dbReference type="NCBI Taxonomy" id="172049"/>
    <lineage>
        <taxon>Archaea</taxon>
        <taxon>Methanobacteriati</taxon>
        <taxon>Methanobacteriota</taxon>
        <taxon>Thermococci</taxon>
        <taxon>Thermococcales</taxon>
        <taxon>Thermococcaceae</taxon>
        <taxon>Thermococcus</taxon>
    </lineage>
</organism>
<dbReference type="InterPro" id="IPR011053">
    <property type="entry name" value="Single_hybrid_motif"/>
</dbReference>
<sequence length="78" mass="8463">MEIEVKVPIVSQEDKKGVVNQWYKKDGDVVEEGEEIAEVMIEKVTVIVKAPASGKLKILVPENGEVSQGDVIAVVETA</sequence>
<feature type="domain" description="Lipoyl-binding" evidence="2">
    <location>
        <begin position="2"/>
        <end position="76"/>
    </location>
</feature>
<keyword evidence="1" id="KW-0450">Lipoyl</keyword>
<evidence type="ECO:0000256" key="1">
    <source>
        <dbReference type="ARBA" id="ARBA00022823"/>
    </source>
</evidence>
<dbReference type="Pfam" id="PF00364">
    <property type="entry name" value="Biotin_lipoyl"/>
    <property type="match status" value="1"/>
</dbReference>
<dbReference type="SUPFAM" id="SSF51230">
    <property type="entry name" value="Single hybrid motif"/>
    <property type="match status" value="1"/>
</dbReference>
<evidence type="ECO:0000313" key="4">
    <source>
        <dbReference type="Proteomes" id="UP000053911"/>
    </source>
</evidence>
<dbReference type="PROSITE" id="PS50968">
    <property type="entry name" value="BIOTINYL_LIPOYL"/>
    <property type="match status" value="1"/>
</dbReference>
<dbReference type="Proteomes" id="UP000053911">
    <property type="component" value="Unassembled WGS sequence"/>
</dbReference>
<dbReference type="CDD" id="cd06849">
    <property type="entry name" value="lipoyl_domain"/>
    <property type="match status" value="1"/>
</dbReference>
<reference evidence="4" key="1">
    <citation type="journal article" date="2015" name="MBio">
        <title>Genome-Resolved Metagenomic Analysis Reveals Roles for Candidate Phyla and Other Microbial Community Members in Biogeochemical Transformations in Oil Reservoirs.</title>
        <authorList>
            <person name="Hu P."/>
            <person name="Tom L."/>
            <person name="Singh A."/>
            <person name="Thomas B.C."/>
            <person name="Baker B.J."/>
            <person name="Piceno Y.M."/>
            <person name="Andersen G.L."/>
            <person name="Banfield J.F."/>
        </authorList>
    </citation>
    <scope>NUCLEOTIDE SEQUENCE [LARGE SCALE GENOMIC DNA]</scope>
</reference>
<dbReference type="EMBL" id="LGFD01000009">
    <property type="protein sequence ID" value="KUK18061.1"/>
    <property type="molecule type" value="Genomic_DNA"/>
</dbReference>